<dbReference type="InterPro" id="IPR002510">
    <property type="entry name" value="Metalloprtase-TldD/E_N"/>
</dbReference>
<feature type="domain" description="Metalloprotease TldD/E central" evidence="4">
    <location>
        <begin position="116"/>
        <end position="220"/>
    </location>
</feature>
<dbReference type="PANTHER" id="PTHR43421:SF1">
    <property type="entry name" value="METALLOPROTEASE PMBA"/>
    <property type="match status" value="1"/>
</dbReference>
<feature type="domain" description="Metalloprotease TldD/E C-terminal" evidence="3">
    <location>
        <begin position="229"/>
        <end position="444"/>
    </location>
</feature>
<proteinExistence type="inferred from homology"/>
<dbReference type="InterPro" id="IPR047657">
    <property type="entry name" value="PmbA"/>
</dbReference>
<dbReference type="GO" id="GO:0006508">
    <property type="term" value="P:proteolysis"/>
    <property type="evidence" value="ECO:0007669"/>
    <property type="project" value="UniProtKB-KW"/>
</dbReference>
<dbReference type="Pfam" id="PF19290">
    <property type="entry name" value="PmbA_TldD_2nd"/>
    <property type="match status" value="1"/>
</dbReference>
<evidence type="ECO:0000259" key="3">
    <source>
        <dbReference type="Pfam" id="PF19289"/>
    </source>
</evidence>
<evidence type="ECO:0000313" key="5">
    <source>
        <dbReference type="EMBL" id="SBW07481.1"/>
    </source>
</evidence>
<dbReference type="Gene3D" id="3.30.2290.10">
    <property type="entry name" value="PmbA/TldD superfamily"/>
    <property type="match status" value="1"/>
</dbReference>
<evidence type="ECO:0000256" key="1">
    <source>
        <dbReference type="ARBA" id="ARBA00005836"/>
    </source>
</evidence>
<dbReference type="InterPro" id="IPR045569">
    <property type="entry name" value="Metalloprtase-TldD/E_C"/>
</dbReference>
<dbReference type="GO" id="GO:0008237">
    <property type="term" value="F:metallopeptidase activity"/>
    <property type="evidence" value="ECO:0007669"/>
    <property type="project" value="InterPro"/>
</dbReference>
<dbReference type="InterPro" id="IPR035068">
    <property type="entry name" value="TldD/PmbA_N"/>
</dbReference>
<gene>
    <name evidence="5" type="ORF">KL86APRO_12248</name>
</gene>
<keyword evidence="5" id="KW-0645">Protease</keyword>
<reference evidence="5" key="1">
    <citation type="submission" date="2016-04" db="EMBL/GenBank/DDBJ databases">
        <authorList>
            <person name="Evans L.H."/>
            <person name="Alamgir A."/>
            <person name="Owens N."/>
            <person name="Weber N.D."/>
            <person name="Virtaneva K."/>
            <person name="Barbian K."/>
            <person name="Babar A."/>
            <person name="Rosenke K."/>
        </authorList>
    </citation>
    <scope>NUCLEOTIDE SEQUENCE</scope>
    <source>
        <strain evidence="5">86</strain>
    </source>
</reference>
<name>A0A212K6Z7_9PROT</name>
<dbReference type="SUPFAM" id="SSF111283">
    <property type="entry name" value="Putative modulator of DNA gyrase, PmbA/TldD"/>
    <property type="match status" value="1"/>
</dbReference>
<evidence type="ECO:0000259" key="4">
    <source>
        <dbReference type="Pfam" id="PF19290"/>
    </source>
</evidence>
<feature type="domain" description="Metalloprotease TldD/E N-terminal" evidence="2">
    <location>
        <begin position="33"/>
        <end position="87"/>
    </location>
</feature>
<dbReference type="GO" id="GO:0005829">
    <property type="term" value="C:cytosol"/>
    <property type="evidence" value="ECO:0007669"/>
    <property type="project" value="TreeGrafter"/>
</dbReference>
<accession>A0A212K6Z7</accession>
<dbReference type="EMBL" id="FLUO01000001">
    <property type="protein sequence ID" value="SBW07481.1"/>
    <property type="molecule type" value="Genomic_DNA"/>
</dbReference>
<dbReference type="PANTHER" id="PTHR43421">
    <property type="entry name" value="METALLOPROTEASE PMBA"/>
    <property type="match status" value="1"/>
</dbReference>
<evidence type="ECO:0000259" key="2">
    <source>
        <dbReference type="Pfam" id="PF01523"/>
    </source>
</evidence>
<comment type="similarity">
    <text evidence="1">Belongs to the peptidase U62 family.</text>
</comment>
<sequence length="445" mass="45856">MTDALDRLTEVLRLARARGADAADGAIADGGAVSIAVRKGTLEKLERSEGAELGLRVFVGRRAAMVSTSDLSQPSLAALAERAVAMARVMPEDRFAGLADPDQLFAGDLPECDLCDPEDPAEDALIAAAGRAEDAALAVAGVVNSEGAEASFARSKIALAATNGFARAYSSSHAALSVSVLAGGADGLERDYDSAVAVYRADLPAPETLGAEAGRRAVARVGAGKPRSTTLPVVFDPRVSRSLLAHFLGAINGAAVARGTSFLADFLEKPVFAPGISIVETPHRLRGLRSRPCDAEGLATRDRRLIDDGRLTGWMLDLRSARQLGLAPTGHAGRGIGSAPAPSASNVALMPGAVSPAELMADIRDGLYVTEMIGSGVNAVTGDYSRGAAGFRIVNGELAGPVSEVTIAGNLKEMFARLIVANDLAYKYGIDAPTVRIDAMALAGS</sequence>
<dbReference type="Pfam" id="PF01523">
    <property type="entry name" value="PmbA_TldD_1st"/>
    <property type="match status" value="1"/>
</dbReference>
<dbReference type="InterPro" id="IPR036059">
    <property type="entry name" value="TldD/PmbA_sf"/>
</dbReference>
<protein>
    <submittedName>
        <fullName evidence="5">Putative Zn-dependent protease, pmbA-like protein</fullName>
    </submittedName>
</protein>
<dbReference type="Pfam" id="PF19289">
    <property type="entry name" value="PmbA_TldD_3rd"/>
    <property type="match status" value="1"/>
</dbReference>
<dbReference type="AlphaFoldDB" id="A0A212K6Z7"/>
<keyword evidence="5" id="KW-0378">Hydrolase</keyword>
<dbReference type="InterPro" id="IPR045570">
    <property type="entry name" value="Metalloprtase-TldD/E_cen_dom"/>
</dbReference>
<organism evidence="5">
    <name type="scientific">uncultured Alphaproteobacteria bacterium</name>
    <dbReference type="NCBI Taxonomy" id="91750"/>
    <lineage>
        <taxon>Bacteria</taxon>
        <taxon>Pseudomonadati</taxon>
        <taxon>Pseudomonadota</taxon>
        <taxon>Alphaproteobacteria</taxon>
        <taxon>environmental samples</taxon>
    </lineage>
</organism>